<name>A0A1I1YM08_9BACL</name>
<reference evidence="2" key="1">
    <citation type="submission" date="2016-10" db="EMBL/GenBank/DDBJ databases">
        <authorList>
            <person name="Varghese N."/>
            <person name="Submissions S."/>
        </authorList>
    </citation>
    <scope>NUCLEOTIDE SEQUENCE [LARGE SCALE GENOMIC DNA]</scope>
    <source>
        <strain evidence="2">CGMCC 1.10223</strain>
    </source>
</reference>
<organism evidence="1 2">
    <name type="scientific">Paenibacillus algorifonticola</name>
    <dbReference type="NCBI Taxonomy" id="684063"/>
    <lineage>
        <taxon>Bacteria</taxon>
        <taxon>Bacillati</taxon>
        <taxon>Bacillota</taxon>
        <taxon>Bacilli</taxon>
        <taxon>Bacillales</taxon>
        <taxon>Paenibacillaceae</taxon>
        <taxon>Paenibacillus</taxon>
    </lineage>
</organism>
<accession>A0A1I1YM08</accession>
<dbReference type="Proteomes" id="UP000183410">
    <property type="component" value="Unassembled WGS sequence"/>
</dbReference>
<dbReference type="EMBL" id="FONN01000001">
    <property type="protein sequence ID" value="SFE20625.1"/>
    <property type="molecule type" value="Genomic_DNA"/>
</dbReference>
<dbReference type="AlphaFoldDB" id="A0A1I1YM08"/>
<proteinExistence type="predicted"/>
<protein>
    <submittedName>
        <fullName evidence="1">Uncharacterized protein</fullName>
    </submittedName>
</protein>
<sequence length="153" mass="17704">MKHRMQLPLPLALLVENCRTSGESDAHIAACIRSKDFSSIIERTAEPSMAFVERVQLAEELHIDLEEAFRSGYEFGFLHLNGLKKLLRFRFSLQAERDYRSMDDGVRGFVLDEHAAKELQALIHRQWQVVQDREADESGRSLFSIHLKRESSF</sequence>
<dbReference type="OrthoDB" id="2648027at2"/>
<dbReference type="RefSeq" id="WP_046233230.1">
    <property type="nucleotide sequence ID" value="NZ_FONN01000001.1"/>
</dbReference>
<keyword evidence="2" id="KW-1185">Reference proteome</keyword>
<gene>
    <name evidence="1" type="ORF">SAMN04487969_101639</name>
</gene>
<evidence type="ECO:0000313" key="2">
    <source>
        <dbReference type="Proteomes" id="UP000183410"/>
    </source>
</evidence>
<evidence type="ECO:0000313" key="1">
    <source>
        <dbReference type="EMBL" id="SFE20625.1"/>
    </source>
</evidence>